<name>A0ABN7NIF3_TIMPD</name>
<keyword evidence="11" id="KW-1185">Reference proteome</keyword>
<keyword evidence="8" id="KW-0472">Membrane</keyword>
<reference evidence="10" key="1">
    <citation type="submission" date="2021-03" db="EMBL/GenBank/DDBJ databases">
        <authorList>
            <person name="Tran Van P."/>
        </authorList>
    </citation>
    <scope>NUCLEOTIDE SEQUENCE</scope>
</reference>
<evidence type="ECO:0000256" key="2">
    <source>
        <dbReference type="ARBA" id="ARBA00005814"/>
    </source>
</evidence>
<dbReference type="Gene3D" id="3.40.50.300">
    <property type="entry name" value="P-loop containing nucleotide triphosphate hydrolases"/>
    <property type="match status" value="1"/>
</dbReference>
<dbReference type="InterPro" id="IPR017871">
    <property type="entry name" value="ABC_transporter-like_CS"/>
</dbReference>
<feature type="domain" description="ABC transporter" evidence="9">
    <location>
        <begin position="16"/>
        <end position="257"/>
    </location>
</feature>
<comment type="similarity">
    <text evidence="2">Belongs to the ABC transporter superfamily. ABCG family. Eye pigment precursor importer (TC 3.A.1.204) subfamily.</text>
</comment>
<evidence type="ECO:0000256" key="4">
    <source>
        <dbReference type="ARBA" id="ARBA00022692"/>
    </source>
</evidence>
<dbReference type="PROSITE" id="PS00211">
    <property type="entry name" value="ABC_TRANSPORTER_1"/>
    <property type="match status" value="1"/>
</dbReference>
<dbReference type="InterPro" id="IPR003593">
    <property type="entry name" value="AAA+_ATPase"/>
</dbReference>
<evidence type="ECO:0000313" key="11">
    <source>
        <dbReference type="Proteomes" id="UP001153148"/>
    </source>
</evidence>
<accession>A0ABN7NIF3</accession>
<keyword evidence="4" id="KW-0812">Transmembrane</keyword>
<dbReference type="InterPro" id="IPR050352">
    <property type="entry name" value="ABCG_transporters"/>
</dbReference>
<sequence>MTADGLSRYRHVLGPPSVKDVYSKEWGGRFDDEGRKKILHEICGRFVPSQLIAIMGPSGAGKSTLLDILSGYRISGVTGVVGVDGVERELDEFRRLSCYITQDDRLEPLLTVQESMRVAADLKLGVHVTTQEKLAIIEEILSTLGLLAARKTRASMLSGGQKKRLSIALELVNNPMVMFLDEPTTGLDSSSCSQCLRLLKMLARQGRTIVCTIHQPSASLFQQFDHVYVLSQGRCLYQGSTDQLVPYLSGVNLPCPLYHNPADYVDSQLTGACICTNCYAQLVDKQLTGACICTNCYVQLVDKQLTGACICTNYYVQLVDKQLTGACICTNCYVQLVDKQLTGACICTNCYVQLVDKQLTGACICTNCYVQLVDKQLTGACICTNCYVQLVDKQLTGACICTNCYVQLVDKQLTGACICTNCYVQLVDKQLTGACICTNCYVQLVDKQLTGACICTNCYVQLVGAIIGEKDILIELACGEYGEEQIDRMTEGTGNGRNLQWFENGSALASSRSSNKPIVRTSRKLKNTSSARVREVIFDRGADIS</sequence>
<dbReference type="PANTHER" id="PTHR48041:SF26">
    <property type="entry name" value="FI22810P1"/>
    <property type="match status" value="1"/>
</dbReference>
<evidence type="ECO:0000259" key="9">
    <source>
        <dbReference type="PROSITE" id="PS50893"/>
    </source>
</evidence>
<protein>
    <recommendedName>
        <fullName evidence="9">ABC transporter domain-containing protein</fullName>
    </recommendedName>
</protein>
<comment type="subcellular location">
    <subcellularLocation>
        <location evidence="1">Membrane</location>
        <topology evidence="1">Multi-pass membrane protein</topology>
    </subcellularLocation>
</comment>
<evidence type="ECO:0000313" key="10">
    <source>
        <dbReference type="EMBL" id="CAG2054568.1"/>
    </source>
</evidence>
<evidence type="ECO:0000256" key="1">
    <source>
        <dbReference type="ARBA" id="ARBA00004141"/>
    </source>
</evidence>
<keyword evidence="6" id="KW-0067">ATP-binding</keyword>
<organism evidence="10 11">
    <name type="scientific">Timema podura</name>
    <name type="common">Walking stick</name>
    <dbReference type="NCBI Taxonomy" id="61482"/>
    <lineage>
        <taxon>Eukaryota</taxon>
        <taxon>Metazoa</taxon>
        <taxon>Ecdysozoa</taxon>
        <taxon>Arthropoda</taxon>
        <taxon>Hexapoda</taxon>
        <taxon>Insecta</taxon>
        <taxon>Pterygota</taxon>
        <taxon>Neoptera</taxon>
        <taxon>Polyneoptera</taxon>
        <taxon>Phasmatodea</taxon>
        <taxon>Timematodea</taxon>
        <taxon>Timematoidea</taxon>
        <taxon>Timematidae</taxon>
        <taxon>Timema</taxon>
    </lineage>
</organism>
<dbReference type="InterPro" id="IPR027417">
    <property type="entry name" value="P-loop_NTPase"/>
</dbReference>
<keyword evidence="7" id="KW-1133">Transmembrane helix</keyword>
<keyword evidence="3" id="KW-0813">Transport</keyword>
<gene>
    <name evidence="10" type="ORF">TPAB3V08_LOCUS1589</name>
</gene>
<evidence type="ECO:0000256" key="6">
    <source>
        <dbReference type="ARBA" id="ARBA00022840"/>
    </source>
</evidence>
<evidence type="ECO:0000256" key="3">
    <source>
        <dbReference type="ARBA" id="ARBA00022448"/>
    </source>
</evidence>
<comment type="caution">
    <text evidence="10">The sequence shown here is derived from an EMBL/GenBank/DDBJ whole genome shotgun (WGS) entry which is preliminary data.</text>
</comment>
<dbReference type="PROSITE" id="PS50893">
    <property type="entry name" value="ABC_TRANSPORTER_2"/>
    <property type="match status" value="1"/>
</dbReference>
<dbReference type="InterPro" id="IPR003439">
    <property type="entry name" value="ABC_transporter-like_ATP-bd"/>
</dbReference>
<dbReference type="EMBL" id="CAJPIN010001462">
    <property type="protein sequence ID" value="CAG2054568.1"/>
    <property type="molecule type" value="Genomic_DNA"/>
</dbReference>
<dbReference type="InterPro" id="IPR043926">
    <property type="entry name" value="ABCG_dom"/>
</dbReference>
<dbReference type="Pfam" id="PF00005">
    <property type="entry name" value="ABC_tran"/>
    <property type="match status" value="1"/>
</dbReference>
<dbReference type="SMART" id="SM00382">
    <property type="entry name" value="AAA"/>
    <property type="match status" value="1"/>
</dbReference>
<proteinExistence type="inferred from homology"/>
<dbReference type="SUPFAM" id="SSF52540">
    <property type="entry name" value="P-loop containing nucleoside triphosphate hydrolases"/>
    <property type="match status" value="1"/>
</dbReference>
<dbReference type="Pfam" id="PF19055">
    <property type="entry name" value="ABC2_membrane_7"/>
    <property type="match status" value="1"/>
</dbReference>
<dbReference type="Proteomes" id="UP001153148">
    <property type="component" value="Unassembled WGS sequence"/>
</dbReference>
<dbReference type="PANTHER" id="PTHR48041">
    <property type="entry name" value="ABC TRANSPORTER G FAMILY MEMBER 28"/>
    <property type="match status" value="1"/>
</dbReference>
<dbReference type="CDD" id="cd03213">
    <property type="entry name" value="ABCG_EPDR"/>
    <property type="match status" value="1"/>
</dbReference>
<evidence type="ECO:0000256" key="5">
    <source>
        <dbReference type="ARBA" id="ARBA00022741"/>
    </source>
</evidence>
<keyword evidence="5" id="KW-0547">Nucleotide-binding</keyword>
<evidence type="ECO:0000256" key="7">
    <source>
        <dbReference type="ARBA" id="ARBA00022989"/>
    </source>
</evidence>
<evidence type="ECO:0000256" key="8">
    <source>
        <dbReference type="ARBA" id="ARBA00023136"/>
    </source>
</evidence>